<feature type="signal peptide" evidence="5">
    <location>
        <begin position="1"/>
        <end position="24"/>
    </location>
</feature>
<protein>
    <submittedName>
        <fullName evidence="8">Endoglycosylceramidase</fullName>
        <ecNumber evidence="8">3.2.1.123</ecNumber>
    </submittedName>
</protein>
<evidence type="ECO:0000256" key="5">
    <source>
        <dbReference type="SAM" id="SignalP"/>
    </source>
</evidence>
<dbReference type="GO" id="GO:0047876">
    <property type="term" value="F:endoglycosylceramidase activity"/>
    <property type="evidence" value="ECO:0007669"/>
    <property type="project" value="UniProtKB-EC"/>
</dbReference>
<keyword evidence="5" id="KW-0732">Signal</keyword>
<dbReference type="Proteomes" id="UP000577707">
    <property type="component" value="Unassembled WGS sequence"/>
</dbReference>
<comment type="caution">
    <text evidence="8">The sequence shown here is derived from an EMBL/GenBank/DDBJ whole genome shotgun (WGS) entry which is preliminary data.</text>
</comment>
<keyword evidence="2 4" id="KW-0378">Hydrolase</keyword>
<reference evidence="8 9" key="1">
    <citation type="submission" date="2020-08" db="EMBL/GenBank/DDBJ databases">
        <title>Genomic Encyclopedia of Type Strains, Phase III (KMG-III): the genomes of soil and plant-associated and newly described type strains.</title>
        <authorList>
            <person name="Whitman W."/>
        </authorList>
    </citation>
    <scope>NUCLEOTIDE SEQUENCE [LARGE SCALE GENOMIC DNA]</scope>
    <source>
        <strain evidence="8 9">CECT 3302</strain>
    </source>
</reference>
<evidence type="ECO:0000259" key="7">
    <source>
        <dbReference type="Pfam" id="PF18564"/>
    </source>
</evidence>
<dbReference type="Pfam" id="PF00150">
    <property type="entry name" value="Cellulase"/>
    <property type="match status" value="1"/>
</dbReference>
<dbReference type="InterPro" id="IPR017853">
    <property type="entry name" value="GH"/>
</dbReference>
<evidence type="ECO:0000313" key="8">
    <source>
        <dbReference type="EMBL" id="MBB3091853.1"/>
    </source>
</evidence>
<evidence type="ECO:0000259" key="6">
    <source>
        <dbReference type="Pfam" id="PF00150"/>
    </source>
</evidence>
<dbReference type="RefSeq" id="WP_183550857.1">
    <property type="nucleotide sequence ID" value="NZ_BMQT01000008.1"/>
</dbReference>
<keyword evidence="3 4" id="KW-0326">Glycosidase</keyword>
<gene>
    <name evidence="8" type="ORF">FHS12_004829</name>
</gene>
<dbReference type="GO" id="GO:1901136">
    <property type="term" value="P:carbohydrate derivative catabolic process"/>
    <property type="evidence" value="ECO:0007669"/>
    <property type="project" value="UniProtKB-ARBA"/>
</dbReference>
<feature type="domain" description="Glycoside hydrolase family 5 C-terminal" evidence="7">
    <location>
        <begin position="375"/>
        <end position="431"/>
    </location>
</feature>
<evidence type="ECO:0000256" key="3">
    <source>
        <dbReference type="ARBA" id="ARBA00023295"/>
    </source>
</evidence>
<dbReference type="InterPro" id="IPR041036">
    <property type="entry name" value="GH5_C"/>
</dbReference>
<dbReference type="GO" id="GO:0000272">
    <property type="term" value="P:polysaccharide catabolic process"/>
    <property type="evidence" value="ECO:0007669"/>
    <property type="project" value="InterPro"/>
</dbReference>
<dbReference type="Pfam" id="PF18564">
    <property type="entry name" value="Glyco_hydro_5_C"/>
    <property type="match status" value="1"/>
</dbReference>
<name>A0A7W5FB14_9ACTN</name>
<evidence type="ECO:0000256" key="4">
    <source>
        <dbReference type="RuleBase" id="RU361153"/>
    </source>
</evidence>
<evidence type="ECO:0000256" key="1">
    <source>
        <dbReference type="ARBA" id="ARBA00005641"/>
    </source>
</evidence>
<dbReference type="Gene3D" id="2.60.40.1180">
    <property type="entry name" value="Golgi alpha-mannosidase II"/>
    <property type="match status" value="1"/>
</dbReference>
<proteinExistence type="inferred from homology"/>
<dbReference type="SUPFAM" id="SSF51445">
    <property type="entry name" value="(Trans)glycosidases"/>
    <property type="match status" value="1"/>
</dbReference>
<dbReference type="InterPro" id="IPR052066">
    <property type="entry name" value="Glycosphingolipid_Hydrolases"/>
</dbReference>
<dbReference type="PANTHER" id="PTHR31308:SF3">
    <property type="entry name" value="ENDOGLYCOCERAMIDASE"/>
    <property type="match status" value="1"/>
</dbReference>
<dbReference type="InterPro" id="IPR013780">
    <property type="entry name" value="Glyco_hydro_b"/>
</dbReference>
<sequence length="465" mass="50684">MLIFRAAAVAALLLFTLLPGPARAAESGIPPLTDLDGRVLTIRGWNVEDKAHHGEEALTGITERHFRDLAASGFNTARVLFFWQDLEPRPGAYSSVYLARIERILDWAERYDVQVILDAHQDVYGEAFGSGGIPAWATRTDGLPFEETPGDWFAGYFQPAVMRAFTHLYSDADLQQAQTDMWQVVASAVGDHPALLGYDTLNEPMGELFEGEDLPTAAHRLESTLITAMHQRIVDAIREVDATSWIFIEPTPIVGEGMPTGLGAVRGERVAYAPHFYSTAQEYGGDYDPALGWVERYEEAVALYPAAQRMPVVVGEWGPLDSSTPNAPAYFRDILASMSRFSSGWTAYVWCYGGGYCAVDPSGEFHENKDATVQPYAAAVAGTELSRSWDPVARTFELRFRPEGRNGVTEIRVPGGPTLPAGGWQLDVRGPVAVSESAGPGGARVVSLTQRGRANGWVSVTVSAR</sequence>
<accession>A0A7W5FB14</accession>
<feature type="domain" description="Glycoside hydrolase family 5" evidence="6">
    <location>
        <begin position="57"/>
        <end position="351"/>
    </location>
</feature>
<dbReference type="InterPro" id="IPR001547">
    <property type="entry name" value="Glyco_hydro_5"/>
</dbReference>
<dbReference type="EMBL" id="JACHXG010000014">
    <property type="protein sequence ID" value="MBB3091853.1"/>
    <property type="molecule type" value="Genomic_DNA"/>
</dbReference>
<comment type="similarity">
    <text evidence="1 4">Belongs to the glycosyl hydrolase 5 (cellulase A) family.</text>
</comment>
<dbReference type="GO" id="GO:0016042">
    <property type="term" value="P:lipid catabolic process"/>
    <property type="evidence" value="ECO:0007669"/>
    <property type="project" value="UniProtKB-ARBA"/>
</dbReference>
<keyword evidence="9" id="KW-1185">Reference proteome</keyword>
<evidence type="ECO:0000256" key="2">
    <source>
        <dbReference type="ARBA" id="ARBA00022801"/>
    </source>
</evidence>
<dbReference type="EC" id="3.2.1.123" evidence="8"/>
<feature type="chain" id="PRO_5030613513" evidence="5">
    <location>
        <begin position="25"/>
        <end position="465"/>
    </location>
</feature>
<dbReference type="Gene3D" id="3.20.20.80">
    <property type="entry name" value="Glycosidases"/>
    <property type="match status" value="1"/>
</dbReference>
<evidence type="ECO:0000313" key="9">
    <source>
        <dbReference type="Proteomes" id="UP000577707"/>
    </source>
</evidence>
<dbReference type="PANTHER" id="PTHR31308">
    <property type="match status" value="1"/>
</dbReference>
<organism evidence="8 9">
    <name type="scientific">Nocardioides albus</name>
    <dbReference type="NCBI Taxonomy" id="1841"/>
    <lineage>
        <taxon>Bacteria</taxon>
        <taxon>Bacillati</taxon>
        <taxon>Actinomycetota</taxon>
        <taxon>Actinomycetes</taxon>
        <taxon>Propionibacteriales</taxon>
        <taxon>Nocardioidaceae</taxon>
        <taxon>Nocardioides</taxon>
    </lineage>
</organism>
<dbReference type="AlphaFoldDB" id="A0A7W5FB14"/>